<accession>A0A835Z0H9</accession>
<proteinExistence type="predicted"/>
<gene>
    <name evidence="1" type="ORF">JKP88DRAFT_314102</name>
</gene>
<protein>
    <recommendedName>
        <fullName evidence="3">Ankyrin repeat domain-containing protein</fullName>
    </recommendedName>
</protein>
<evidence type="ECO:0000313" key="1">
    <source>
        <dbReference type="EMBL" id="KAG5184711.1"/>
    </source>
</evidence>
<dbReference type="SUPFAM" id="SSF48403">
    <property type="entry name" value="Ankyrin repeat"/>
    <property type="match status" value="1"/>
</dbReference>
<evidence type="ECO:0000313" key="2">
    <source>
        <dbReference type="Proteomes" id="UP000664859"/>
    </source>
</evidence>
<reference evidence="1" key="1">
    <citation type="submission" date="2021-02" db="EMBL/GenBank/DDBJ databases">
        <title>First Annotated Genome of the Yellow-green Alga Tribonema minus.</title>
        <authorList>
            <person name="Mahan K.M."/>
        </authorList>
    </citation>
    <scope>NUCLEOTIDE SEQUENCE</scope>
    <source>
        <strain evidence="1">UTEX B ZZ1240</strain>
    </source>
</reference>
<dbReference type="OrthoDB" id="194358at2759"/>
<comment type="caution">
    <text evidence="1">The sequence shown here is derived from an EMBL/GenBank/DDBJ whole genome shotgun (WGS) entry which is preliminary data.</text>
</comment>
<organism evidence="1 2">
    <name type="scientific">Tribonema minus</name>
    <dbReference type="NCBI Taxonomy" id="303371"/>
    <lineage>
        <taxon>Eukaryota</taxon>
        <taxon>Sar</taxon>
        <taxon>Stramenopiles</taxon>
        <taxon>Ochrophyta</taxon>
        <taxon>PX clade</taxon>
        <taxon>Xanthophyceae</taxon>
        <taxon>Tribonematales</taxon>
        <taxon>Tribonemataceae</taxon>
        <taxon>Tribonema</taxon>
    </lineage>
</organism>
<dbReference type="Gene3D" id="1.25.40.20">
    <property type="entry name" value="Ankyrin repeat-containing domain"/>
    <property type="match status" value="1"/>
</dbReference>
<evidence type="ECO:0008006" key="3">
    <source>
        <dbReference type="Google" id="ProtNLM"/>
    </source>
</evidence>
<dbReference type="EMBL" id="JAFCMP010000155">
    <property type="protein sequence ID" value="KAG5184711.1"/>
    <property type="molecule type" value="Genomic_DNA"/>
</dbReference>
<dbReference type="Proteomes" id="UP000664859">
    <property type="component" value="Unassembled WGS sequence"/>
</dbReference>
<keyword evidence="2" id="KW-1185">Reference proteome</keyword>
<sequence>MPRVQSLQALLCEAKLDSRLAAAAAPLHELDNLPHSEQSRHTCAARTEVLGNIDLLQRVLAGVGQGEWLYMALVSRLFRAAYMACVLDGDDRTPAAACLERVYQFLRGEKEIIEYETWREAAVELAKHGDTGLCLAWLSPQFDAGPSWDRSKEWPEWLCGVLCTAAASSGPLETLQFLLDRTRGQALFGCYTQPRLSDMEEHELAHTYAAEVMRAGTKGAFPEAHVLSLLEGAAKGGNLRVLRWLMQQGHAVTPFALEVAAHYGHLHLVEHLAAQGHAYDVDALYAATLVGGAIAPAQMEWLRARGAGDWSPAGLSEALLKRLASGHPDATPALAEWLLARGAQCPRSVRELTRRGAPAVHVAWALQHGCGWGEAAWTTEHCNEAERAHAGLRYALHRLGCPCACQHRDAGKLRTVS</sequence>
<name>A0A835Z0H9_9STRA</name>
<dbReference type="AlphaFoldDB" id="A0A835Z0H9"/>
<dbReference type="InterPro" id="IPR036770">
    <property type="entry name" value="Ankyrin_rpt-contain_sf"/>
</dbReference>